<dbReference type="EMBL" id="CP015970">
    <property type="protein sequence ID" value="AOZ47926.1"/>
    <property type="molecule type" value="Genomic_DNA"/>
</dbReference>
<reference evidence="2 4" key="1">
    <citation type="journal article" date="2016" name="Plant Dis.">
        <title>Improved production of propionic acid using genome shuffling.</title>
        <authorList>
            <person name="Luna-Flores C.H."/>
            <person name="Palfreyman R.W."/>
            <person name="Kromer J.O."/>
            <person name="Nielsen L.K."/>
            <person name="Marcellin E."/>
        </authorList>
    </citation>
    <scope>NUCLEOTIDE SEQUENCE [LARGE SCALE GENOMIC DNA]</scope>
    <source>
        <strain evidence="2 4">F3E8</strain>
    </source>
</reference>
<dbReference type="Proteomes" id="UP000178666">
    <property type="component" value="Chromosome"/>
</dbReference>
<evidence type="ECO:0000313" key="1">
    <source>
        <dbReference type="EMBL" id="AMS06479.1"/>
    </source>
</evidence>
<dbReference type="AlphaFoldDB" id="A0AAC8YH54"/>
<dbReference type="RefSeq" id="WP_062820319.1">
    <property type="nucleotide sequence ID" value="NZ_CP014352.1"/>
</dbReference>
<name>A0AAC8YH54_9ACTN</name>
<gene>
    <name evidence="2" type="ORF">A8L58_15930</name>
    <name evidence="1" type="ORF">AXH35_14475</name>
</gene>
<keyword evidence="4" id="KW-1185">Reference proteome</keyword>
<organism evidence="1 3">
    <name type="scientific">Acidipropionibacterium acidipropionici</name>
    <dbReference type="NCBI Taxonomy" id="1748"/>
    <lineage>
        <taxon>Bacteria</taxon>
        <taxon>Bacillati</taxon>
        <taxon>Actinomycetota</taxon>
        <taxon>Actinomycetes</taxon>
        <taxon>Propionibacteriales</taxon>
        <taxon>Propionibacteriaceae</taxon>
        <taxon>Acidipropionibacterium</taxon>
    </lineage>
</organism>
<evidence type="ECO:0000313" key="2">
    <source>
        <dbReference type="EMBL" id="AOZ47926.1"/>
    </source>
</evidence>
<evidence type="ECO:0000313" key="3">
    <source>
        <dbReference type="Proteomes" id="UP000075221"/>
    </source>
</evidence>
<proteinExistence type="predicted"/>
<protein>
    <submittedName>
        <fullName evidence="1">Uncharacterized protein</fullName>
    </submittedName>
</protein>
<accession>A0AAC8YH54</accession>
<dbReference type="EMBL" id="CP014352">
    <property type="protein sequence ID" value="AMS06479.1"/>
    <property type="molecule type" value="Genomic_DNA"/>
</dbReference>
<evidence type="ECO:0000313" key="4">
    <source>
        <dbReference type="Proteomes" id="UP000178666"/>
    </source>
</evidence>
<dbReference type="Proteomes" id="UP000075221">
    <property type="component" value="Chromosome"/>
</dbReference>
<sequence length="73" mass="8407">MSGDFSADRLSATIPRTTDSERAMATLYLARHDADDLIEMLGLDIPQPEREDVHRSRPRHHQNHIFDIARRIA</sequence>
<reference evidence="1 3" key="2">
    <citation type="submission" date="2016-02" db="EMBL/GenBank/DDBJ databases">
        <title>Complete Genome Sequence of Propionibacterium acidipropionici ATCC 55737.</title>
        <authorList>
            <person name="Luna Flores C.H."/>
            <person name="Nielsen L.K."/>
            <person name="Marcellin E."/>
        </authorList>
    </citation>
    <scope>NUCLEOTIDE SEQUENCE [LARGE SCALE GENOMIC DNA]</scope>
    <source>
        <strain evidence="1 3">ATCC 55737</strain>
    </source>
</reference>